<organism evidence="2 3">
    <name type="scientific">Salinibacillus xinjiangensis</name>
    <dbReference type="NCBI Taxonomy" id="1229268"/>
    <lineage>
        <taxon>Bacteria</taxon>
        <taxon>Bacillati</taxon>
        <taxon>Bacillota</taxon>
        <taxon>Bacilli</taxon>
        <taxon>Bacillales</taxon>
        <taxon>Bacillaceae</taxon>
        <taxon>Salinibacillus</taxon>
    </lineage>
</organism>
<dbReference type="OrthoDB" id="9804656at2"/>
<evidence type="ECO:0000259" key="1">
    <source>
        <dbReference type="Pfam" id="PF02036"/>
    </source>
</evidence>
<gene>
    <name evidence="2" type="ORF">GH754_09310</name>
</gene>
<keyword evidence="3" id="KW-1185">Reference proteome</keyword>
<dbReference type="InterPro" id="IPR036527">
    <property type="entry name" value="SCP2_sterol-bd_dom_sf"/>
</dbReference>
<dbReference type="PANTHER" id="PTHR10094:SF25">
    <property type="entry name" value="SCP2 STEROL-BINDING DOMAIN-CONTAINING PROTEIN 1"/>
    <property type="match status" value="1"/>
</dbReference>
<sequence length="116" mass="12802">MTMTNEQPSLKEVFQMIDAALKSAPAVTEGKEGVYEFHIKDHGETYQMIIDEEGPRALKGQEKDPQVTLTIKEAHFRDLVAGTLNPTAAFMGGKLKIKGNMGMALKLQSVLNSFTF</sequence>
<dbReference type="SUPFAM" id="SSF55718">
    <property type="entry name" value="SCP-like"/>
    <property type="match status" value="1"/>
</dbReference>
<dbReference type="GO" id="GO:0005829">
    <property type="term" value="C:cytosol"/>
    <property type="evidence" value="ECO:0007669"/>
    <property type="project" value="TreeGrafter"/>
</dbReference>
<evidence type="ECO:0000313" key="2">
    <source>
        <dbReference type="EMBL" id="MRG86527.1"/>
    </source>
</evidence>
<dbReference type="PANTHER" id="PTHR10094">
    <property type="entry name" value="STEROL CARRIER PROTEIN 2 SCP-2 FAMILY PROTEIN"/>
    <property type="match status" value="1"/>
</dbReference>
<dbReference type="Proteomes" id="UP000480185">
    <property type="component" value="Unassembled WGS sequence"/>
</dbReference>
<comment type="caution">
    <text evidence="2">The sequence shown here is derived from an EMBL/GenBank/DDBJ whole genome shotgun (WGS) entry which is preliminary data.</text>
</comment>
<feature type="domain" description="SCP2" evidence="1">
    <location>
        <begin position="23"/>
        <end position="111"/>
    </location>
</feature>
<reference evidence="2 3" key="1">
    <citation type="submission" date="2019-11" db="EMBL/GenBank/DDBJ databases">
        <authorList>
            <person name="Li J."/>
        </authorList>
    </citation>
    <scope>NUCLEOTIDE SEQUENCE [LARGE SCALE GENOMIC DNA]</scope>
    <source>
        <strain evidence="2 3">J4</strain>
    </source>
</reference>
<protein>
    <submittedName>
        <fullName evidence="2">Sterol-binding protein</fullName>
    </submittedName>
</protein>
<dbReference type="Pfam" id="PF02036">
    <property type="entry name" value="SCP2"/>
    <property type="match status" value="1"/>
</dbReference>
<dbReference type="AlphaFoldDB" id="A0A6G1X6F9"/>
<accession>A0A6G1X6F9</accession>
<dbReference type="Gene3D" id="3.30.1050.10">
    <property type="entry name" value="SCP2 sterol-binding domain"/>
    <property type="match status" value="1"/>
</dbReference>
<dbReference type="InterPro" id="IPR003033">
    <property type="entry name" value="SCP2_sterol-bd_dom"/>
</dbReference>
<dbReference type="EMBL" id="WJNH01000005">
    <property type="protein sequence ID" value="MRG86527.1"/>
    <property type="molecule type" value="Genomic_DNA"/>
</dbReference>
<proteinExistence type="predicted"/>
<evidence type="ECO:0000313" key="3">
    <source>
        <dbReference type="Proteomes" id="UP000480185"/>
    </source>
</evidence>
<name>A0A6G1X6F9_9BACI</name>